<dbReference type="Gene3D" id="2.40.160.10">
    <property type="entry name" value="Porin"/>
    <property type="match status" value="1"/>
</dbReference>
<accession>A0A4P9VL09</accession>
<gene>
    <name evidence="4" type="ORF">B9G39_06260</name>
</gene>
<evidence type="ECO:0000313" key="4">
    <source>
        <dbReference type="EMBL" id="RDH43084.1"/>
    </source>
</evidence>
<keyword evidence="5" id="KW-1185">Reference proteome</keyword>
<dbReference type="RefSeq" id="WP_094786470.1">
    <property type="nucleotide sequence ID" value="NZ_NDXW01000001.1"/>
</dbReference>
<dbReference type="AlphaFoldDB" id="A0A4P9VL09"/>
<dbReference type="GO" id="GO:0015288">
    <property type="term" value="F:porin activity"/>
    <property type="evidence" value="ECO:0007669"/>
    <property type="project" value="TreeGrafter"/>
</dbReference>
<comment type="caution">
    <text evidence="4">The sequence shown here is derived from an EMBL/GenBank/DDBJ whole genome shotgun (WGS) entry which is preliminary data.</text>
</comment>
<evidence type="ECO:0000256" key="3">
    <source>
        <dbReference type="ARBA" id="ARBA00022729"/>
    </source>
</evidence>
<reference evidence="4 5" key="1">
    <citation type="submission" date="2017-04" db="EMBL/GenBank/DDBJ databases">
        <title>Draft genome sequence of Zooshikella ganghwensis VG4 isolated from Red Sea sediments.</title>
        <authorList>
            <person name="Rehman Z."/>
            <person name="Alam I."/>
            <person name="Kamau A."/>
            <person name="Bajic V."/>
            <person name="Leiknes T."/>
        </authorList>
    </citation>
    <scope>NUCLEOTIDE SEQUENCE [LARGE SCALE GENOMIC DNA]</scope>
    <source>
        <strain evidence="4 5">VG4</strain>
    </source>
</reference>
<comment type="similarity">
    <text evidence="1">Belongs to the outer membrane porin (Opr) (TC 1.B.25) family.</text>
</comment>
<dbReference type="Pfam" id="PF03573">
    <property type="entry name" value="OprD"/>
    <property type="match status" value="1"/>
</dbReference>
<dbReference type="InterPro" id="IPR005318">
    <property type="entry name" value="OM_porin_bac"/>
</dbReference>
<evidence type="ECO:0000313" key="5">
    <source>
        <dbReference type="Proteomes" id="UP000257039"/>
    </source>
</evidence>
<dbReference type="PANTHER" id="PTHR34596:SF2">
    <property type="entry name" value="CHITOPORIN"/>
    <property type="match status" value="1"/>
</dbReference>
<name>A0A4P9VL09_9GAMM</name>
<organism evidence="4 5">
    <name type="scientific">Zooshikella ganghwensis</name>
    <dbReference type="NCBI Taxonomy" id="202772"/>
    <lineage>
        <taxon>Bacteria</taxon>
        <taxon>Pseudomonadati</taxon>
        <taxon>Pseudomonadota</taxon>
        <taxon>Gammaproteobacteria</taxon>
        <taxon>Oceanospirillales</taxon>
        <taxon>Zooshikellaceae</taxon>
        <taxon>Zooshikella</taxon>
    </lineage>
</organism>
<dbReference type="EMBL" id="NDXW01000001">
    <property type="protein sequence ID" value="RDH43084.1"/>
    <property type="molecule type" value="Genomic_DNA"/>
</dbReference>
<evidence type="ECO:0000256" key="1">
    <source>
        <dbReference type="ARBA" id="ARBA00009075"/>
    </source>
</evidence>
<keyword evidence="2" id="KW-0813">Transport</keyword>
<protein>
    <submittedName>
        <fullName evidence="4">Outer membrane porin, OprD family</fullName>
    </submittedName>
</protein>
<dbReference type="Proteomes" id="UP000257039">
    <property type="component" value="Unassembled WGS sequence"/>
</dbReference>
<dbReference type="GO" id="GO:0016020">
    <property type="term" value="C:membrane"/>
    <property type="evidence" value="ECO:0007669"/>
    <property type="project" value="InterPro"/>
</dbReference>
<keyword evidence="3" id="KW-0732">Signal</keyword>
<dbReference type="PANTHER" id="PTHR34596">
    <property type="entry name" value="CHITOPORIN"/>
    <property type="match status" value="1"/>
</dbReference>
<dbReference type="InterPro" id="IPR023614">
    <property type="entry name" value="Porin_dom_sf"/>
</dbReference>
<proteinExistence type="inferred from homology"/>
<sequence>MQLSKITPLNTSSRLILYTFLYSTLSIYNTTANANSSETKLDLTLRNYYFNRDYRHENGDIRAGNQDGKRKAWTQSFLFDYQSPYWHNLIGGDLSIWNTLKLDGGKGTGKNNLTITQEDGDQVSYSSLGIALIKFNLESFWNTTVKAGRQTFQTPLAMYSDSRTQPSAFSAVHIHSQPVDRFNVNLLGIYEAKDKDDSGFDDIHYEYGFAISRDKIEHAYTLSMDYTYENGLYLAAQALTAKDAYNAYHLEASYSFPLNNWLNIDVAGLWERQKDTGNFNDDNPGSVGIDNDLFSFSLAFRLGDYSKFTIISQNLTGDSGFDYFAEGDPWWFNSIQYSDFNFEDETSWQTRFDYDFSGIGFPGLTGLIRYGYANDAKPFDSSTNDEYTEWERDLELRYQVPSGHLKGMDIRVRHATYRSHQSMGNGGAIDEFRIIVNYTLPLI</sequence>
<evidence type="ECO:0000256" key="2">
    <source>
        <dbReference type="ARBA" id="ARBA00022448"/>
    </source>
</evidence>